<dbReference type="Proteomes" id="UP001221686">
    <property type="component" value="Unassembled WGS sequence"/>
</dbReference>
<reference evidence="1 2" key="1">
    <citation type="submission" date="2022-11" db="EMBL/GenBank/DDBJ databases">
        <title>Minimal conservation of predation-associated metabolite biosynthetic gene clusters underscores biosynthetic potential of Myxococcota including descriptions for ten novel species: Archangium lansinium sp. nov., Myxococcus landrumus sp. nov., Nannocystis bai.</title>
        <authorList>
            <person name="Ahearne A."/>
            <person name="Stevens C."/>
            <person name="Dowd S."/>
        </authorList>
    </citation>
    <scope>NUCLEOTIDE SEQUENCE [LARGE SCALE GENOMIC DNA]</scope>
    <source>
        <strain evidence="1 2">BB15-2</strain>
    </source>
</reference>
<protein>
    <submittedName>
        <fullName evidence="1">Uncharacterized protein</fullName>
    </submittedName>
</protein>
<comment type="caution">
    <text evidence="1">The sequence shown here is derived from an EMBL/GenBank/DDBJ whole genome shotgun (WGS) entry which is preliminary data.</text>
</comment>
<sequence>MELTEQEKIFAQRLKGDPNAHAYCLLAAVLQAIANLAASLATTQRPRAQVHEIVVALVATMTALQERRQDWSEQAGTLEAHLGAFIKTVPDDLKPTLGTYLAKIREARAVGPAEGEG</sequence>
<proteinExistence type="predicted"/>
<organism evidence="1 2">
    <name type="scientific">Nannocystis bainbridge</name>
    <dbReference type="NCBI Taxonomy" id="2995303"/>
    <lineage>
        <taxon>Bacteria</taxon>
        <taxon>Pseudomonadati</taxon>
        <taxon>Myxococcota</taxon>
        <taxon>Polyangia</taxon>
        <taxon>Nannocystales</taxon>
        <taxon>Nannocystaceae</taxon>
        <taxon>Nannocystis</taxon>
    </lineage>
</organism>
<evidence type="ECO:0000313" key="2">
    <source>
        <dbReference type="Proteomes" id="UP001221686"/>
    </source>
</evidence>
<evidence type="ECO:0000313" key="1">
    <source>
        <dbReference type="EMBL" id="MDC0719429.1"/>
    </source>
</evidence>
<name>A0ABT5E0M8_9BACT</name>
<gene>
    <name evidence="1" type="ORF">POL25_21160</name>
</gene>
<accession>A0ABT5E0M8</accession>
<dbReference type="EMBL" id="JAQNDL010000002">
    <property type="protein sequence ID" value="MDC0719429.1"/>
    <property type="molecule type" value="Genomic_DNA"/>
</dbReference>
<keyword evidence="2" id="KW-1185">Reference proteome</keyword>
<dbReference type="RefSeq" id="WP_272087940.1">
    <property type="nucleotide sequence ID" value="NZ_JAQNDL010000002.1"/>
</dbReference>